<evidence type="ECO:0000259" key="3">
    <source>
        <dbReference type="Pfam" id="PF07589"/>
    </source>
</evidence>
<protein>
    <recommendedName>
        <fullName evidence="3">Ice-binding protein C-terminal domain-containing protein</fullName>
    </recommendedName>
</protein>
<dbReference type="NCBIfam" id="TIGR02595">
    <property type="entry name" value="PEP_CTERM"/>
    <property type="match status" value="1"/>
</dbReference>
<proteinExistence type="predicted"/>
<organism evidence="4 5">
    <name type="scientific">Desulfosarcina widdelii</name>
    <dbReference type="NCBI Taxonomy" id="947919"/>
    <lineage>
        <taxon>Bacteria</taxon>
        <taxon>Pseudomonadati</taxon>
        <taxon>Thermodesulfobacteriota</taxon>
        <taxon>Desulfobacteria</taxon>
        <taxon>Desulfobacterales</taxon>
        <taxon>Desulfosarcinaceae</taxon>
        <taxon>Desulfosarcina</taxon>
    </lineage>
</organism>
<keyword evidence="2" id="KW-0732">Signal</keyword>
<feature type="transmembrane region" description="Helical" evidence="1">
    <location>
        <begin position="201"/>
        <end position="218"/>
    </location>
</feature>
<sequence>MKLFRILPLLSALLLMIASSSFAISIDELNFDQDYWTITDLSTNATGTSLFQIEVEQADYESNFGLYYIDDTSQSVTKFKVFDKSNEPITKVTISFLYDDSDWWITNNYTDDTTIWTSFSNVFGFYYEVYTGGTYDTSIDYTWYTDVALNSDDVEHIGTVYNESDKSAYIYLDDQNGGGDQDFNDMTVFANDVAPAPVPEPATMLLLGTGLIGLAGISRKKMFMK</sequence>
<gene>
    <name evidence="4" type="ORF">DSCW_02190</name>
</gene>
<dbReference type="InterPro" id="IPR013424">
    <property type="entry name" value="Ice-binding_C"/>
</dbReference>
<dbReference type="EMBL" id="AP021875">
    <property type="protein sequence ID" value="BBO72802.1"/>
    <property type="molecule type" value="Genomic_DNA"/>
</dbReference>
<dbReference type="Proteomes" id="UP000427769">
    <property type="component" value="Chromosome"/>
</dbReference>
<keyword evidence="1" id="KW-0812">Transmembrane</keyword>
<name>A0A5K7YSJ1_9BACT</name>
<keyword evidence="5" id="KW-1185">Reference proteome</keyword>
<keyword evidence="1" id="KW-0472">Membrane</keyword>
<dbReference type="RefSeq" id="WP_197740476.1">
    <property type="nucleotide sequence ID" value="NZ_AP021875.1"/>
</dbReference>
<feature type="domain" description="Ice-binding protein C-terminal" evidence="3">
    <location>
        <begin position="197"/>
        <end position="220"/>
    </location>
</feature>
<feature type="chain" id="PRO_5024307129" description="Ice-binding protein C-terminal domain-containing protein" evidence="2">
    <location>
        <begin position="24"/>
        <end position="225"/>
    </location>
</feature>
<reference evidence="4 5" key="1">
    <citation type="submission" date="2019-11" db="EMBL/GenBank/DDBJ databases">
        <title>Comparative genomics of hydrocarbon-degrading Desulfosarcina strains.</title>
        <authorList>
            <person name="Watanabe M."/>
            <person name="Kojima H."/>
            <person name="Fukui M."/>
        </authorList>
    </citation>
    <scope>NUCLEOTIDE SEQUENCE [LARGE SCALE GENOMIC DNA]</scope>
    <source>
        <strain evidence="4 5">PP31</strain>
    </source>
</reference>
<dbReference type="Pfam" id="PF07589">
    <property type="entry name" value="PEP-CTERM"/>
    <property type="match status" value="1"/>
</dbReference>
<feature type="signal peptide" evidence="2">
    <location>
        <begin position="1"/>
        <end position="23"/>
    </location>
</feature>
<dbReference type="AlphaFoldDB" id="A0A5K7YSJ1"/>
<dbReference type="KEGG" id="dwd:DSCW_02190"/>
<accession>A0A5K7YSJ1</accession>
<evidence type="ECO:0000313" key="4">
    <source>
        <dbReference type="EMBL" id="BBO72802.1"/>
    </source>
</evidence>
<evidence type="ECO:0000256" key="2">
    <source>
        <dbReference type="SAM" id="SignalP"/>
    </source>
</evidence>
<keyword evidence="1" id="KW-1133">Transmembrane helix</keyword>
<evidence type="ECO:0000256" key="1">
    <source>
        <dbReference type="SAM" id="Phobius"/>
    </source>
</evidence>
<evidence type="ECO:0000313" key="5">
    <source>
        <dbReference type="Proteomes" id="UP000427769"/>
    </source>
</evidence>